<sequence length="107" mass="12142">MGAYESNVFEGLRDRWAAWRGDGEPAHSRPLGVVQKRGREVFGVKLGDAKGWQPDWRDVEDLHEEAMERYEIRPTPVGHEVATVHFDADGNVVDVEWFDEPRAPDAA</sequence>
<dbReference type="RefSeq" id="WP_336352235.1">
    <property type="nucleotide sequence ID" value="NZ_JAZAQL010000005.1"/>
</dbReference>
<name>A0ABD5VNG2_9EURY</name>
<dbReference type="EMBL" id="JBHSXN010000005">
    <property type="protein sequence ID" value="MFC6955308.1"/>
    <property type="molecule type" value="Genomic_DNA"/>
</dbReference>
<dbReference type="Proteomes" id="UP001596395">
    <property type="component" value="Unassembled WGS sequence"/>
</dbReference>
<evidence type="ECO:0008006" key="3">
    <source>
        <dbReference type="Google" id="ProtNLM"/>
    </source>
</evidence>
<proteinExistence type="predicted"/>
<organism evidence="1 2">
    <name type="scientific">Halorubellus litoreus</name>
    <dbReference type="NCBI Taxonomy" id="755308"/>
    <lineage>
        <taxon>Archaea</taxon>
        <taxon>Methanobacteriati</taxon>
        <taxon>Methanobacteriota</taxon>
        <taxon>Stenosarchaea group</taxon>
        <taxon>Halobacteria</taxon>
        <taxon>Halobacteriales</taxon>
        <taxon>Halorubellaceae</taxon>
        <taxon>Halorubellus</taxon>
    </lineage>
</organism>
<evidence type="ECO:0000313" key="1">
    <source>
        <dbReference type="EMBL" id="MFC6955308.1"/>
    </source>
</evidence>
<gene>
    <name evidence="1" type="ORF">ACFQGB_20800</name>
</gene>
<protein>
    <recommendedName>
        <fullName evidence="3">Halobacterial output domain-containing protein</fullName>
    </recommendedName>
</protein>
<accession>A0ABD5VNG2</accession>
<evidence type="ECO:0000313" key="2">
    <source>
        <dbReference type="Proteomes" id="UP001596395"/>
    </source>
</evidence>
<reference evidence="1 2" key="1">
    <citation type="journal article" date="2019" name="Int. J. Syst. Evol. Microbiol.">
        <title>The Global Catalogue of Microorganisms (GCM) 10K type strain sequencing project: providing services to taxonomists for standard genome sequencing and annotation.</title>
        <authorList>
            <consortium name="The Broad Institute Genomics Platform"/>
            <consortium name="The Broad Institute Genome Sequencing Center for Infectious Disease"/>
            <person name="Wu L."/>
            <person name="Ma J."/>
        </authorList>
    </citation>
    <scope>NUCLEOTIDE SEQUENCE [LARGE SCALE GENOMIC DNA]</scope>
    <source>
        <strain evidence="1 2">GX26</strain>
    </source>
</reference>
<dbReference type="AlphaFoldDB" id="A0ABD5VNG2"/>
<keyword evidence="2" id="KW-1185">Reference proteome</keyword>
<comment type="caution">
    <text evidence="1">The sequence shown here is derived from an EMBL/GenBank/DDBJ whole genome shotgun (WGS) entry which is preliminary data.</text>
</comment>